<feature type="compositionally biased region" description="Low complexity" evidence="5">
    <location>
        <begin position="19"/>
        <end position="32"/>
    </location>
</feature>
<dbReference type="GeneID" id="104610695"/>
<dbReference type="GO" id="GO:0006396">
    <property type="term" value="P:RNA processing"/>
    <property type="evidence" value="ECO:0000318"/>
    <property type="project" value="GO_Central"/>
</dbReference>
<feature type="compositionally biased region" description="Basic and acidic residues" evidence="5">
    <location>
        <begin position="1259"/>
        <end position="1273"/>
    </location>
</feature>
<feature type="compositionally biased region" description="Basic and acidic residues" evidence="5">
    <location>
        <begin position="627"/>
        <end position="639"/>
    </location>
</feature>
<feature type="compositionally biased region" description="Basic and acidic residues" evidence="5">
    <location>
        <begin position="1450"/>
        <end position="1462"/>
    </location>
</feature>
<proteinExistence type="inferred from homology"/>
<feature type="region of interest" description="Disordered" evidence="5">
    <location>
        <begin position="658"/>
        <end position="1468"/>
    </location>
</feature>
<organism evidence="6 7">
    <name type="scientific">Nelumbo nucifera</name>
    <name type="common">Sacred lotus</name>
    <dbReference type="NCBI Taxonomy" id="4432"/>
    <lineage>
        <taxon>Eukaryota</taxon>
        <taxon>Viridiplantae</taxon>
        <taxon>Streptophyta</taxon>
        <taxon>Embryophyta</taxon>
        <taxon>Tracheophyta</taxon>
        <taxon>Spermatophyta</taxon>
        <taxon>Magnoliopsida</taxon>
        <taxon>Proteales</taxon>
        <taxon>Nelumbonaceae</taxon>
        <taxon>Nelumbo</taxon>
    </lineage>
</organism>
<feature type="compositionally biased region" description="Basic and acidic residues" evidence="5">
    <location>
        <begin position="863"/>
        <end position="920"/>
    </location>
</feature>
<dbReference type="eggNOG" id="KOG1049">
    <property type="taxonomic scope" value="Eukaryota"/>
</dbReference>
<feature type="compositionally biased region" description="Basic and acidic residues" evidence="5">
    <location>
        <begin position="1341"/>
        <end position="1355"/>
    </location>
</feature>
<evidence type="ECO:0000256" key="5">
    <source>
        <dbReference type="SAM" id="MobiDB-lite"/>
    </source>
</evidence>
<evidence type="ECO:0000313" key="7">
    <source>
        <dbReference type="RefSeq" id="XP_010275740.1"/>
    </source>
</evidence>
<evidence type="ECO:0000256" key="1">
    <source>
        <dbReference type="ARBA" id="ARBA00004123"/>
    </source>
</evidence>
<sequence length="1492" mass="167901">MEDDDEFGDLYTDVLRPISSSSGPQSQLFSSGASASAKHPPDLNLQSDDEDVLYGAPDPSFTIPSQRPHLEPIKTKTDAIPDYRTDAAPNSKVIDRVMKQEVKVEEEEEVVARVSHVRVLDSIKVEETRVPGTGDGELQQAGEARVLETAEPLEKPGIGEVQSEKDAKDKINLEKDNIFAREEEGEGLDIDVGIGDLDSEPIIPGLSSGPFIPGVLESQGNEEDMKASRRDDSGGAGDDWDSDSEDDLQIVLNDNVGPLGVDRNEAMGSDDEDEDGEDLVIVADGDQHHQPVEEQEWGDDTAQAPDGERKEIGEASKVNGGMVNAAGARIGYSGHGYHPHHSQFKYVRPGAAAIPGGAIVGPGGAPGQVRPPMNIGPIAGRGRGDWRPVGVKTAPGAQKSFQSGFGVPIWASGSSGRGFGSGLEFTLPSHKTVFDVDIDNFSEKPWKHPGVDVSDFFNFGLDEESWKDYCKQLEQMRLEATMQSKIRVYESGRSEQDYDPDLPPELAAAAGIHDVSAENAHIGKTDGGQGDLMGQGRVARPRPPIPTGRAIQVEGGYGERLPSVDTRPPRIRDSDAIIEIVLQDSADDDSVTDTGTLKQQDNDSQGEGLKGHREAEEDIGQTETEYYDDRFPESYNDRKRETVARRASYMGSVHNTMHEGDGILPYPADAPVQYHPGSKGRTPVYPGSVFSTPHEERWPQGTARDRYPHLTTKDGKVTPSQSDQLNRSHDSQKEKSGGSIDGKQSPDSSSPITIEAVREPSVEQKDNANDDLVLPDKNNEVEGDEMASDTIVPSDNLDDGTVLHSVKKQKLSSLVEQPAVQEHGEGDDLRAARSSDNSKARSGSSREYQKRHEGDEEVVQDGQPRHTRDMKRHYNEHDISFRRRNDHGQDVRSDVDRNHTVVKGREDSYRSYGHRERDLNSPHYSHMKSEGFERAKERDSSLGALQRRDEETHGRRLKEEDTRKRERVEEVVSRQRSKVRESERNEKDEHLHSRKRVDNGDWRDRHDKEVGPRHRERDDNLMSHHENMDSSHTKRRKDEEYQRREQADKEELVHSYRTREDTSRRKRERDDVLEQRRRDDQARLRDKPDDYHSTRHRDDSWRQRERDDRQRLKQSHEDTMSKREREEGRTTVRSGRGVDDKQWAGNVRAKDDSSSKGLSSDKEYQFKDKRQHSEQPKRRERLEEESLSQHRGREDSYARDNQLIGEDRNSRRERSSSHNDRPTRGSDGQWMHKDRHKENARKSKESAGSDQNTLGPVKRKQEDYDSHRSEKISMKSMSEQESGDMSSLGPTDSRGPGNSKSMAPSKKSHHEPEIPQPHSFRKHGEDDPSDDEQQSSKRGRSKLERWTSQKEKDGNGRTAYSLSKTKDSDRINNDRSPLASERPDESSISNEAVGQHLLVESRNTGDLEKVVDTEPTPGSQIDSEKIGDRHLDTVAKLKKRSERFKLPMPSEKDNTSNKKTESEVLPLIQSETVADAEIKQERPARKRRWTGN</sequence>
<dbReference type="KEGG" id="nnu:104610695"/>
<feature type="compositionally biased region" description="Basic and acidic residues" evidence="5">
    <location>
        <begin position="1403"/>
        <end position="1412"/>
    </location>
</feature>
<dbReference type="GO" id="GO:0016607">
    <property type="term" value="C:nuclear speck"/>
    <property type="evidence" value="ECO:0000318"/>
    <property type="project" value="GO_Central"/>
</dbReference>
<feature type="compositionally biased region" description="Basic and acidic residues" evidence="5">
    <location>
        <begin position="68"/>
        <end position="85"/>
    </location>
</feature>
<feature type="compositionally biased region" description="Basic and acidic residues" evidence="5">
    <location>
        <begin position="726"/>
        <end position="736"/>
    </location>
</feature>
<feature type="compositionally biased region" description="Basic and acidic residues" evidence="5">
    <location>
        <begin position="1422"/>
        <end position="1435"/>
    </location>
</feature>
<feature type="compositionally biased region" description="Polar residues" evidence="5">
    <location>
        <begin position="1275"/>
        <end position="1302"/>
    </location>
</feature>
<feature type="region of interest" description="Disordered" evidence="5">
    <location>
        <begin position="149"/>
        <end position="169"/>
    </location>
</feature>
<dbReference type="InterPro" id="IPR007854">
    <property type="entry name" value="Fip1_dom"/>
</dbReference>
<dbReference type="PANTHER" id="PTHR36884">
    <property type="entry name" value="FIP1[III]-LIKE PROTEIN"/>
    <property type="match status" value="1"/>
</dbReference>
<evidence type="ECO:0000313" key="6">
    <source>
        <dbReference type="Proteomes" id="UP000189703"/>
    </source>
</evidence>
<dbReference type="OrthoDB" id="1917198at2759"/>
<reference evidence="7" key="1">
    <citation type="submission" date="2025-08" db="UniProtKB">
        <authorList>
            <consortium name="RefSeq"/>
        </authorList>
    </citation>
    <scope>IDENTIFICATION</scope>
</reference>
<feature type="region of interest" description="Disordered" evidence="5">
    <location>
        <begin position="15"/>
        <end position="87"/>
    </location>
</feature>
<feature type="region of interest" description="Disordered" evidence="5">
    <location>
        <begin position="201"/>
        <end position="275"/>
    </location>
</feature>
<dbReference type="InterPro" id="IPR044976">
    <property type="entry name" value="FIPS5/FIPS3-like"/>
</dbReference>
<feature type="compositionally biased region" description="Basic and acidic residues" evidence="5">
    <location>
        <begin position="927"/>
        <end position="1198"/>
    </location>
</feature>
<dbReference type="FunCoup" id="A0A1U8B4D9">
    <property type="interactions" value="1368"/>
</dbReference>
<comment type="similarity">
    <text evidence="2">Belongs to the FIP1 family.</text>
</comment>
<feature type="compositionally biased region" description="Basic and acidic residues" evidence="5">
    <location>
        <begin position="822"/>
        <end position="839"/>
    </location>
</feature>
<dbReference type="Pfam" id="PF05182">
    <property type="entry name" value="Fip1"/>
    <property type="match status" value="1"/>
</dbReference>
<feature type="compositionally biased region" description="Polar residues" evidence="5">
    <location>
        <begin position="592"/>
        <end position="605"/>
    </location>
</feature>
<feature type="compositionally biased region" description="Basic and acidic residues" evidence="5">
    <location>
        <begin position="1364"/>
        <end position="1373"/>
    </location>
</feature>
<feature type="compositionally biased region" description="Basic and acidic residues" evidence="5">
    <location>
        <begin position="1205"/>
        <end position="1247"/>
    </location>
</feature>
<dbReference type="GO" id="GO:0003723">
    <property type="term" value="F:RNA binding"/>
    <property type="evidence" value="ECO:0000318"/>
    <property type="project" value="GO_Central"/>
</dbReference>
<feature type="compositionally biased region" description="Basic and acidic residues" evidence="5">
    <location>
        <begin position="693"/>
        <end position="716"/>
    </location>
</feature>
<evidence type="ECO:0000256" key="4">
    <source>
        <dbReference type="ARBA" id="ARBA00023242"/>
    </source>
</evidence>
<dbReference type="PANTHER" id="PTHR36884:SF1">
    <property type="entry name" value="FIP1[V]-LIKE PROTEIN"/>
    <property type="match status" value="1"/>
</dbReference>
<evidence type="ECO:0000256" key="2">
    <source>
        <dbReference type="ARBA" id="ARBA00007459"/>
    </source>
</evidence>
<feature type="region of interest" description="Disordered" evidence="5">
    <location>
        <begin position="520"/>
        <end position="550"/>
    </location>
</feature>
<gene>
    <name evidence="7" type="primary">LOC104610695</name>
</gene>
<dbReference type="STRING" id="4432.A0A1U8B4D9"/>
<dbReference type="Proteomes" id="UP000189703">
    <property type="component" value="Unplaced"/>
</dbReference>
<name>A0A1U8B4D9_NELNU</name>
<keyword evidence="3" id="KW-0507">mRNA processing</keyword>
<accession>A0A1U8B4D9</accession>
<feature type="compositionally biased region" description="Acidic residues" evidence="5">
    <location>
        <begin position="238"/>
        <end position="248"/>
    </location>
</feature>
<feature type="compositionally biased region" description="Basic and acidic residues" evidence="5">
    <location>
        <begin position="756"/>
        <end position="768"/>
    </location>
</feature>
<feature type="region of interest" description="Disordered" evidence="5">
    <location>
        <begin position="583"/>
        <end position="639"/>
    </location>
</feature>
<keyword evidence="4" id="KW-0539">Nucleus</keyword>
<comment type="subcellular location">
    <subcellularLocation>
        <location evidence="1">Nucleus</location>
    </subcellularLocation>
</comment>
<dbReference type="GO" id="GO:0006397">
    <property type="term" value="P:mRNA processing"/>
    <property type="evidence" value="ECO:0007669"/>
    <property type="project" value="UniProtKB-KW"/>
</dbReference>
<keyword evidence="6" id="KW-1185">Reference proteome</keyword>
<dbReference type="OMA" id="HGDGILP"/>
<feature type="compositionally biased region" description="Basic and acidic residues" evidence="5">
    <location>
        <begin position="223"/>
        <end position="233"/>
    </location>
</feature>
<dbReference type="RefSeq" id="XP_010275740.1">
    <property type="nucleotide sequence ID" value="XM_010277438.2"/>
</dbReference>
<protein>
    <submittedName>
        <fullName evidence="7">FIP1[V]-like protein</fullName>
    </submittedName>
</protein>
<evidence type="ECO:0000256" key="3">
    <source>
        <dbReference type="ARBA" id="ARBA00022664"/>
    </source>
</evidence>